<dbReference type="PANTHER" id="PTHR23084">
    <property type="entry name" value="PHOSPHATIDYLINOSITOL-4-PHOSPHATE 5-KINASE RELATED"/>
    <property type="match status" value="1"/>
</dbReference>
<dbReference type="Proteomes" id="UP000187209">
    <property type="component" value="Unassembled WGS sequence"/>
</dbReference>
<organism evidence="2 3">
    <name type="scientific">Stentor coeruleus</name>
    <dbReference type="NCBI Taxonomy" id="5963"/>
    <lineage>
        <taxon>Eukaryota</taxon>
        <taxon>Sar</taxon>
        <taxon>Alveolata</taxon>
        <taxon>Ciliophora</taxon>
        <taxon>Postciliodesmatophora</taxon>
        <taxon>Heterotrichea</taxon>
        <taxon>Heterotrichida</taxon>
        <taxon>Stentoridae</taxon>
        <taxon>Stentor</taxon>
    </lineage>
</organism>
<keyword evidence="3" id="KW-1185">Reference proteome</keyword>
<dbReference type="InterPro" id="IPR003409">
    <property type="entry name" value="MORN"/>
</dbReference>
<dbReference type="SMART" id="SM00698">
    <property type="entry name" value="MORN"/>
    <property type="match status" value="5"/>
</dbReference>
<comment type="caution">
    <text evidence="2">The sequence shown here is derived from an EMBL/GenBank/DDBJ whole genome shotgun (WGS) entry which is preliminary data.</text>
</comment>
<accession>A0A1R2BR74</accession>
<evidence type="ECO:0000313" key="3">
    <source>
        <dbReference type="Proteomes" id="UP000187209"/>
    </source>
</evidence>
<name>A0A1R2BR74_9CILI</name>
<dbReference type="PANTHER" id="PTHR23084:SF179">
    <property type="entry name" value="OS10G0565000 PROTEIN"/>
    <property type="match status" value="1"/>
</dbReference>
<dbReference type="EMBL" id="MPUH01000481">
    <property type="protein sequence ID" value="OMJ79240.1"/>
    <property type="molecule type" value="Genomic_DNA"/>
</dbReference>
<dbReference type="AlphaFoldDB" id="A0A1R2BR74"/>
<evidence type="ECO:0000313" key="2">
    <source>
        <dbReference type="EMBL" id="OMJ79240.1"/>
    </source>
</evidence>
<protein>
    <submittedName>
        <fullName evidence="2">Uncharacterized protein</fullName>
    </submittedName>
</protein>
<dbReference type="SUPFAM" id="SSF82185">
    <property type="entry name" value="Histone H3 K4-specific methyltransferase SET7/9 N-terminal domain"/>
    <property type="match status" value="1"/>
</dbReference>
<gene>
    <name evidence="2" type="ORF">SteCoe_20793</name>
</gene>
<evidence type="ECO:0000256" key="1">
    <source>
        <dbReference type="ARBA" id="ARBA00022737"/>
    </source>
</evidence>
<keyword evidence="1" id="KW-0677">Repeat</keyword>
<sequence>MGNICQKENQAFNLRLYPKRTKPKSSFNFSGIKSIAKSSCISCLCTKNESRPFVLLKFKSPSNEASLTSLSRGYLARKLRSHLHLNQNFLQSKVVRRQMTLISKKSSKTNFELNKVNNISTESTMNQELKVRCQMKALKPLEPLDAESSSQGLESPIIKVLNKPIPSNESFSPVLKNPIDQVPRNPLNHYSTMKDNKKYLDCSQDNEEDDDFIVNSIVNNDGLGLKTSSGSVYYGELINGIPHGIGKEKWPEGSFYEGSYNNGFRTGQGVFTWPDRSSYKGSFVNNEIQGYGVFKWRNGNSYEGMWKDSKMHGEGKFIWRDGNKYIGEYADGLKNGTGIFIWADGKAIKGTWSKGKIISKI</sequence>
<dbReference type="Gene3D" id="2.20.110.10">
    <property type="entry name" value="Histone H3 K4-specific methyltransferase SET7/9 N-terminal domain"/>
    <property type="match status" value="2"/>
</dbReference>
<proteinExistence type="predicted"/>
<dbReference type="OrthoDB" id="270720at2759"/>
<reference evidence="2 3" key="1">
    <citation type="submission" date="2016-11" db="EMBL/GenBank/DDBJ databases">
        <title>The macronuclear genome of Stentor coeruleus: a giant cell with tiny introns.</title>
        <authorList>
            <person name="Slabodnick M."/>
            <person name="Ruby J.G."/>
            <person name="Reiff S.B."/>
            <person name="Swart E.C."/>
            <person name="Gosai S."/>
            <person name="Prabakaran S."/>
            <person name="Witkowska E."/>
            <person name="Larue G.E."/>
            <person name="Fisher S."/>
            <person name="Freeman R.M."/>
            <person name="Gunawardena J."/>
            <person name="Chu W."/>
            <person name="Stover N.A."/>
            <person name="Gregory B.D."/>
            <person name="Nowacki M."/>
            <person name="Derisi J."/>
            <person name="Roy S.W."/>
            <person name="Marshall W.F."/>
            <person name="Sood P."/>
        </authorList>
    </citation>
    <scope>NUCLEOTIDE SEQUENCE [LARGE SCALE GENOMIC DNA]</scope>
    <source>
        <strain evidence="2">WM001</strain>
    </source>
</reference>
<dbReference type="Pfam" id="PF02493">
    <property type="entry name" value="MORN"/>
    <property type="match status" value="5"/>
</dbReference>